<dbReference type="InterPro" id="IPR037523">
    <property type="entry name" value="VOC_core"/>
</dbReference>
<evidence type="ECO:0000313" key="3">
    <source>
        <dbReference type="Proteomes" id="UP000048949"/>
    </source>
</evidence>
<keyword evidence="3" id="KW-1185">Reference proteome</keyword>
<dbReference type="EMBL" id="CVQV01000005">
    <property type="protein sequence ID" value="CRK74967.1"/>
    <property type="molecule type" value="Genomic_DNA"/>
</dbReference>
<dbReference type="Proteomes" id="UP000048949">
    <property type="component" value="Unassembled WGS sequence"/>
</dbReference>
<organism evidence="2 3">
    <name type="scientific">Nereida ignava</name>
    <dbReference type="NCBI Taxonomy" id="282199"/>
    <lineage>
        <taxon>Bacteria</taxon>
        <taxon>Pseudomonadati</taxon>
        <taxon>Pseudomonadota</taxon>
        <taxon>Alphaproteobacteria</taxon>
        <taxon>Rhodobacterales</taxon>
        <taxon>Roseobacteraceae</taxon>
        <taxon>Nereida</taxon>
    </lineage>
</organism>
<dbReference type="OrthoDB" id="9812656at2"/>
<dbReference type="PROSITE" id="PS51819">
    <property type="entry name" value="VOC"/>
    <property type="match status" value="1"/>
</dbReference>
<dbReference type="STRING" id="282199.GCA_001049735_01007"/>
<dbReference type="CDD" id="cd07253">
    <property type="entry name" value="GLOD5"/>
    <property type="match status" value="1"/>
</dbReference>
<dbReference type="InterPro" id="IPR050383">
    <property type="entry name" value="GlyoxalaseI/FosfomycinResist"/>
</dbReference>
<proteinExistence type="predicted"/>
<dbReference type="Gene3D" id="3.10.180.10">
    <property type="entry name" value="2,3-Dihydroxybiphenyl 1,2-Dioxygenase, domain 1"/>
    <property type="match status" value="1"/>
</dbReference>
<dbReference type="InterPro" id="IPR004360">
    <property type="entry name" value="Glyas_Fos-R_dOase_dom"/>
</dbReference>
<dbReference type="SUPFAM" id="SSF54593">
    <property type="entry name" value="Glyoxalase/Bleomycin resistance protein/Dihydroxybiphenyl dioxygenase"/>
    <property type="match status" value="1"/>
</dbReference>
<dbReference type="RefSeq" id="WP_048598398.1">
    <property type="nucleotide sequence ID" value="NZ_CBFHGK010000008.1"/>
</dbReference>
<name>A0A0U1NJS2_9RHOB</name>
<sequence length="130" mass="14293">MRVEALDHLVLTVADVAATVRFYEDALGMQPVRFDAADGTSRWALMFGVQKINLHQAGAEFAPHADNPKSGSADLCFLSDQAVSTWVQWFEKHHVEIVDGPVERTGAQTKLLSVYVRDPDGNLIEVSNAI</sequence>
<dbReference type="InterPro" id="IPR029068">
    <property type="entry name" value="Glyas_Bleomycin-R_OHBP_Dase"/>
</dbReference>
<accession>A0A0U1NJS2</accession>
<feature type="domain" description="VOC" evidence="1">
    <location>
        <begin position="5"/>
        <end position="129"/>
    </location>
</feature>
<evidence type="ECO:0000259" key="1">
    <source>
        <dbReference type="PROSITE" id="PS51819"/>
    </source>
</evidence>
<protein>
    <submittedName>
        <fullName evidence="2">Virulence protein</fullName>
    </submittedName>
</protein>
<dbReference type="PANTHER" id="PTHR21366:SF14">
    <property type="entry name" value="GLYOXALASE DOMAIN-CONTAINING PROTEIN 5"/>
    <property type="match status" value="1"/>
</dbReference>
<dbReference type="AlphaFoldDB" id="A0A0U1NJS2"/>
<dbReference type="Pfam" id="PF00903">
    <property type="entry name" value="Glyoxalase"/>
    <property type="match status" value="1"/>
</dbReference>
<gene>
    <name evidence="2" type="ORF">NIG5292_01008</name>
</gene>
<evidence type="ECO:0000313" key="2">
    <source>
        <dbReference type="EMBL" id="CRK74967.1"/>
    </source>
</evidence>
<reference evidence="2 3" key="1">
    <citation type="submission" date="2015-04" db="EMBL/GenBank/DDBJ databases">
        <authorList>
            <person name="Syromyatnikov M.Y."/>
            <person name="Popov V.N."/>
        </authorList>
    </citation>
    <scope>NUCLEOTIDE SEQUENCE [LARGE SCALE GENOMIC DNA]</scope>
    <source>
        <strain evidence="2 3">CECT 5292</strain>
    </source>
</reference>
<dbReference type="PANTHER" id="PTHR21366">
    <property type="entry name" value="GLYOXALASE FAMILY PROTEIN"/>
    <property type="match status" value="1"/>
</dbReference>